<evidence type="ECO:0000256" key="1">
    <source>
        <dbReference type="ARBA" id="ARBA00022729"/>
    </source>
</evidence>
<gene>
    <name evidence="6" type="ORF">FXF47_01850</name>
</gene>
<dbReference type="AlphaFoldDB" id="A0A5D0MK64"/>
<evidence type="ECO:0000256" key="3">
    <source>
        <dbReference type="ARBA" id="ARBA00023237"/>
    </source>
</evidence>
<dbReference type="InterPro" id="IPR020889">
    <property type="entry name" value="LipoPS_assembly_LptD"/>
</dbReference>
<name>A0A5D0MK64_9BACT</name>
<dbReference type="EMBL" id="VSIX01000026">
    <property type="protein sequence ID" value="TYB31840.1"/>
    <property type="molecule type" value="Genomic_DNA"/>
</dbReference>
<dbReference type="Pfam" id="PF03968">
    <property type="entry name" value="LptD_N"/>
    <property type="match status" value="1"/>
</dbReference>
<dbReference type="GO" id="GO:0043165">
    <property type="term" value="P:Gram-negative-bacterium-type cell outer membrane assembly"/>
    <property type="evidence" value="ECO:0007669"/>
    <property type="project" value="InterPro"/>
</dbReference>
<feature type="domain" description="LptD C-terminal" evidence="5">
    <location>
        <begin position="266"/>
        <end position="637"/>
    </location>
</feature>
<proteinExistence type="inferred from homology"/>
<reference evidence="6" key="1">
    <citation type="submission" date="2019-08" db="EMBL/GenBank/DDBJ databases">
        <title>Genomic characterization of a novel candidate phylum (ARYD3) from a high temperature, high salinity tertiary oil reservoir in north central Oklahoma, USA.</title>
        <authorList>
            <person name="Youssef N.H."/>
            <person name="Yadav A."/>
            <person name="Elshahed M.S."/>
        </authorList>
    </citation>
    <scope>NUCLEOTIDE SEQUENCE [LARGE SCALE GENOMIC DNA]</scope>
    <source>
        <strain evidence="6">ARYD3</strain>
    </source>
</reference>
<accession>A0A5D0MK64</accession>
<evidence type="ECO:0000313" key="7">
    <source>
        <dbReference type="Proteomes" id="UP000324143"/>
    </source>
</evidence>
<dbReference type="PANTHER" id="PTHR30189:SF1">
    <property type="entry name" value="LPS-ASSEMBLY PROTEIN LPTD"/>
    <property type="match status" value="1"/>
</dbReference>
<dbReference type="Gene3D" id="2.60.450.10">
    <property type="entry name" value="Lipopolysaccharide (LPS) transport protein A like domain"/>
    <property type="match status" value="1"/>
</dbReference>
<feature type="domain" description="Organic solvent tolerance-like N-terminal" evidence="4">
    <location>
        <begin position="34"/>
        <end position="127"/>
    </location>
</feature>
<organism evidence="6 7">
    <name type="scientific">Candidatus Mcinerneyibacterium aminivorans</name>
    <dbReference type="NCBI Taxonomy" id="2703815"/>
    <lineage>
        <taxon>Bacteria</taxon>
        <taxon>Candidatus Macinerneyibacteriota</taxon>
        <taxon>Candidatus Mcinerneyibacteria</taxon>
        <taxon>Candidatus Mcinerneyibacteriales</taxon>
        <taxon>Candidatus Mcinerneyibacteriaceae</taxon>
        <taxon>Candidatus Mcinerneyibacterium</taxon>
    </lineage>
</organism>
<dbReference type="HAMAP" id="MF_01411">
    <property type="entry name" value="LPS_assembly_LptD"/>
    <property type="match status" value="1"/>
</dbReference>
<dbReference type="GO" id="GO:0009279">
    <property type="term" value="C:cell outer membrane"/>
    <property type="evidence" value="ECO:0007669"/>
    <property type="project" value="InterPro"/>
</dbReference>
<dbReference type="Proteomes" id="UP000324143">
    <property type="component" value="Unassembled WGS sequence"/>
</dbReference>
<dbReference type="PANTHER" id="PTHR30189">
    <property type="entry name" value="LPS-ASSEMBLY PROTEIN"/>
    <property type="match status" value="1"/>
</dbReference>
<dbReference type="GO" id="GO:1990351">
    <property type="term" value="C:transporter complex"/>
    <property type="evidence" value="ECO:0007669"/>
    <property type="project" value="TreeGrafter"/>
</dbReference>
<dbReference type="GO" id="GO:0015920">
    <property type="term" value="P:lipopolysaccharide transport"/>
    <property type="evidence" value="ECO:0007669"/>
    <property type="project" value="InterPro"/>
</dbReference>
<keyword evidence="1" id="KW-0732">Signal</keyword>
<protein>
    <submittedName>
        <fullName evidence="6">LPS-assembly protein LptD</fullName>
    </submittedName>
</protein>
<sequence>MKHIIYKKLLLLTIIIFFVITLCYPQESQLSYSANELKYNINKNEIILNEKASVNYKDMTLKADQISFFTEKKILIAKGNIDFNSKNNKFTGKTLLYNLDTKKAVLYNARAPIEKGEVSGKVILYEDEKYLYGKNSTFSTCKKINPHYSIKSTRMKVIKDNKIVISPVVFYIGHVPVFYLPSYFLPIPEKRKSGFLQPQISNNKVDGITYIQPFFLVLNRFSDLTYTFKYMTRRGIEQAAELRYKTHNGEGNIEGNYLYDNIQNRRRWQLKGSSSHFFKPIDLKLSLQANFFSDTSYFSDFGENIYDRTRNQASSYLVLEKSFGKKIYAKLKGSHFKSWINTEDGYQQNIRDTLPQLSVYLYSTQVIPNLYISGNSISENLYIDNSFKHISMENNFDLTYKHTFLKYFQFSENINNNFDYFNLQNDMIYRWVPEFNISNYIKIYGYFNLLNIGATDKVKHIITPRITYNYVPDMSQDKFIRNNIAKINEQSSIQYSLTNSFLTKIDESRKYTFLKLSTTTSQNLLESSNQFRNLSNSAEISPFLNDKMRLSLKILQNYDLYNNKTKSISSSLSYTINTEHFYSSMWLNYSKNFNTNSEISTFRSNTNLNITDKWRLSHNLLYDIKSNDIRNQSFGLSRDLHCWRINIEWENRENGIINYKFFIGLKAFKDLKWNYTQEIKTGKEQYDW</sequence>
<keyword evidence="3" id="KW-0998">Cell outer membrane</keyword>
<evidence type="ECO:0000313" key="6">
    <source>
        <dbReference type="EMBL" id="TYB31840.1"/>
    </source>
</evidence>
<keyword evidence="2" id="KW-0472">Membrane</keyword>
<comment type="caution">
    <text evidence="6">The sequence shown here is derived from an EMBL/GenBank/DDBJ whole genome shotgun (WGS) entry which is preliminary data.</text>
</comment>
<evidence type="ECO:0000259" key="5">
    <source>
        <dbReference type="Pfam" id="PF04453"/>
    </source>
</evidence>
<dbReference type="InterPro" id="IPR005653">
    <property type="entry name" value="OstA-like_N"/>
</dbReference>
<dbReference type="InterPro" id="IPR007543">
    <property type="entry name" value="LptD_C"/>
</dbReference>
<evidence type="ECO:0000259" key="4">
    <source>
        <dbReference type="Pfam" id="PF03968"/>
    </source>
</evidence>
<evidence type="ECO:0000256" key="2">
    <source>
        <dbReference type="ARBA" id="ARBA00023136"/>
    </source>
</evidence>
<dbReference type="Pfam" id="PF04453">
    <property type="entry name" value="LptD"/>
    <property type="match status" value="1"/>
</dbReference>
<dbReference type="InterPro" id="IPR050218">
    <property type="entry name" value="LptD"/>
</dbReference>
<keyword evidence="7" id="KW-1185">Reference proteome</keyword>